<dbReference type="PROSITE" id="PS00131">
    <property type="entry name" value="CARBOXYPEPT_SER_SER"/>
    <property type="match status" value="1"/>
</dbReference>
<organism evidence="10 11">
    <name type="scientific">Venturia inaequalis</name>
    <name type="common">Apple scab fungus</name>
    <dbReference type="NCBI Taxonomy" id="5025"/>
    <lineage>
        <taxon>Eukaryota</taxon>
        <taxon>Fungi</taxon>
        <taxon>Dikarya</taxon>
        <taxon>Ascomycota</taxon>
        <taxon>Pezizomycotina</taxon>
        <taxon>Dothideomycetes</taxon>
        <taxon>Pleosporomycetidae</taxon>
        <taxon>Venturiales</taxon>
        <taxon>Venturiaceae</taxon>
        <taxon>Venturia</taxon>
    </lineage>
</organism>
<dbReference type="SUPFAM" id="SSF53474">
    <property type="entry name" value="alpha/beta-Hydrolases"/>
    <property type="match status" value="2"/>
</dbReference>
<gene>
    <name evidence="10" type="ORF">EG327_010097</name>
</gene>
<keyword evidence="7" id="KW-0443">Lipid metabolism</keyword>
<name>A0A8H3VR88_VENIN</name>
<dbReference type="AlphaFoldDB" id="A0A8H3VR88"/>
<evidence type="ECO:0000256" key="4">
    <source>
        <dbReference type="ARBA" id="ARBA00022670"/>
    </source>
</evidence>
<evidence type="ECO:0000256" key="3">
    <source>
        <dbReference type="ARBA" id="ARBA00022645"/>
    </source>
</evidence>
<evidence type="ECO:0000256" key="8">
    <source>
        <dbReference type="ARBA" id="ARBA00023180"/>
    </source>
</evidence>
<protein>
    <recommendedName>
        <fullName evidence="2">1-alkyl-2-acetylglycerophosphocholine esterase</fullName>
        <ecNumber evidence="2">3.1.1.47</ecNumber>
    </recommendedName>
</protein>
<dbReference type="InterPro" id="IPR018202">
    <property type="entry name" value="Ser_caboxypep_ser_AS"/>
</dbReference>
<evidence type="ECO:0000256" key="2">
    <source>
        <dbReference type="ARBA" id="ARBA00013201"/>
    </source>
</evidence>
<comment type="caution">
    <text evidence="10">The sequence shown here is derived from an EMBL/GenBank/DDBJ whole genome shotgun (WGS) entry which is preliminary data.</text>
</comment>
<sequence length="932" mass="103809">MPWLPSFNFVPGFPEYTGPYTVGSCDVELSVDELDAPSPRPDGVDIATVSYRVFYPCEATTTSRPIRWLPAPQKGYLAAYAKFLGAHTMFADAFSLVPQLLNYTTIPARRNAQLLPSTTAHKRWPTMVFSHGLGGSRNAYSHLCGSLASHGIVVIAPDHRDTSAPVSYIRATSTTPAKIVEYQRYSHVPDQAVYDGRDNQLRIRLWELGLIHDSLLKIDRGEAPTNLDPNSSDKKKKGVTNVFNMFHHQLDVQRPGSIIWSGHSFGAATMVQLLKSTYWHTSSPSKPDMTTLFSASPESSLAKQITPNSPAILLDMWALPLRSPNTVALWEQSMPCYAPSGPGGSGLLSILSEAFFKWSGNMKDMKRTLAPPPGDRRPAPRFFYPTASAHLSQSDFGILFAWVTGKALKATEPERYLKLNVRACLAVLREVGYEVAATSKIDLEEEQNIDGDDRRVSEKNKGDWRILDTKGEIRGWVSMDIIPEKDETPSEEPENVTEDSRTPSDKTVLETEVLGEMKAYTGYLTSGTKHFYFAYFESRSSPEHDPLLMWINGGPGCSSMMGLLMEQGPCQVNEHGNGTTRNPHSWIEAANVFYFDQPIGVGFSYDSGPHPGHSNGTKAAATDVYAFLRLWYQQFPKSQEQSFSIAGESYGGHYIPIFASYIVEQNELSIDQGRPGDVIPLESVMIGNGIFDPLNQATSGWDITCTNVTGIGPVIKDKAVCDKMAASIDRCEYLWSACYNYPDQYICDVANGYCDDAIDGPYFETGLNYYDISKPCNGGLCYEEVDWIVTYLNKQEVRDAFGVDKAVKRFDACSDQVGRDFNRVGDGNTPTTTYTTFILNKGIRVLMYVGTYDWICNFVGNERFLLALPWVGDYGFRHAATYQQREWSGGQTWEFENLRYARVQAAGHMVPFDKPEAALSMVKSWLKGQPLE</sequence>
<dbReference type="GO" id="GO:0003847">
    <property type="term" value="F:1-alkyl-2-acetylglycerophosphocholine esterase activity"/>
    <property type="evidence" value="ECO:0007669"/>
    <property type="project" value="UniProtKB-EC"/>
</dbReference>
<proteinExistence type="inferred from homology"/>
<dbReference type="Gene3D" id="1.10.287.410">
    <property type="match status" value="1"/>
</dbReference>
<dbReference type="GO" id="GO:0004185">
    <property type="term" value="F:serine-type carboxypeptidase activity"/>
    <property type="evidence" value="ECO:0007669"/>
    <property type="project" value="InterPro"/>
</dbReference>
<dbReference type="EMBL" id="WNWR01000070">
    <property type="protein sequence ID" value="KAE9992107.1"/>
    <property type="molecule type" value="Genomic_DNA"/>
</dbReference>
<dbReference type="GO" id="GO:0016042">
    <property type="term" value="P:lipid catabolic process"/>
    <property type="evidence" value="ECO:0007669"/>
    <property type="project" value="UniProtKB-KW"/>
</dbReference>
<keyword evidence="3" id="KW-0121">Carboxypeptidase</keyword>
<keyword evidence="8" id="KW-0325">Glycoprotein</keyword>
<evidence type="ECO:0000313" key="10">
    <source>
        <dbReference type="EMBL" id="KAE9992107.1"/>
    </source>
</evidence>
<dbReference type="PRINTS" id="PR00724">
    <property type="entry name" value="CRBOXYPTASEC"/>
</dbReference>
<dbReference type="PANTHER" id="PTHR10272:SF7">
    <property type="entry name" value="PHOSPHOLIPASE-RELATED"/>
    <property type="match status" value="1"/>
</dbReference>
<dbReference type="InterPro" id="IPR001563">
    <property type="entry name" value="Peptidase_S10"/>
</dbReference>
<dbReference type="EC" id="3.1.1.47" evidence="2"/>
<accession>A0A8H3VR88</accession>
<dbReference type="Gene3D" id="3.40.50.1820">
    <property type="entry name" value="alpha/beta hydrolase"/>
    <property type="match status" value="2"/>
</dbReference>
<evidence type="ECO:0000256" key="7">
    <source>
        <dbReference type="ARBA" id="ARBA00023098"/>
    </source>
</evidence>
<keyword evidence="6" id="KW-0442">Lipid degradation</keyword>
<keyword evidence="4" id="KW-0645">Protease</keyword>
<feature type="region of interest" description="Disordered" evidence="9">
    <location>
        <begin position="480"/>
        <end position="505"/>
    </location>
</feature>
<reference evidence="10 11" key="1">
    <citation type="submission" date="2019-07" db="EMBL/GenBank/DDBJ databases">
        <title>Venturia inaequalis Genome Resource.</title>
        <authorList>
            <person name="Lichtner F.J."/>
        </authorList>
    </citation>
    <scope>NUCLEOTIDE SEQUENCE [LARGE SCALE GENOMIC DNA]</scope>
    <source>
        <strain evidence="10 11">DMI_063113</strain>
    </source>
</reference>
<dbReference type="Proteomes" id="UP000490939">
    <property type="component" value="Unassembled WGS sequence"/>
</dbReference>
<evidence type="ECO:0000313" key="11">
    <source>
        <dbReference type="Proteomes" id="UP000490939"/>
    </source>
</evidence>
<evidence type="ECO:0000256" key="6">
    <source>
        <dbReference type="ARBA" id="ARBA00022963"/>
    </source>
</evidence>
<dbReference type="GO" id="GO:0006508">
    <property type="term" value="P:proteolysis"/>
    <property type="evidence" value="ECO:0007669"/>
    <property type="project" value="UniProtKB-KW"/>
</dbReference>
<evidence type="ECO:0000256" key="1">
    <source>
        <dbReference type="ARBA" id="ARBA00009431"/>
    </source>
</evidence>
<keyword evidence="5" id="KW-0378">Hydrolase</keyword>
<evidence type="ECO:0000256" key="5">
    <source>
        <dbReference type="ARBA" id="ARBA00022801"/>
    </source>
</evidence>
<dbReference type="InterPro" id="IPR029058">
    <property type="entry name" value="AB_hydrolase_fold"/>
</dbReference>
<evidence type="ECO:0000256" key="9">
    <source>
        <dbReference type="SAM" id="MobiDB-lite"/>
    </source>
</evidence>
<dbReference type="PANTHER" id="PTHR10272">
    <property type="entry name" value="PLATELET-ACTIVATING FACTOR ACETYLHYDROLASE"/>
    <property type="match status" value="1"/>
</dbReference>
<comment type="similarity">
    <text evidence="1">Belongs to the peptidase S10 family.</text>
</comment>
<dbReference type="Pfam" id="PF00450">
    <property type="entry name" value="Peptidase_S10"/>
    <property type="match status" value="1"/>
</dbReference>
<keyword evidence="11" id="KW-1185">Reference proteome</keyword>
<dbReference type="Pfam" id="PF03403">
    <property type="entry name" value="PAF-AH_p_II"/>
    <property type="match status" value="1"/>
</dbReference>